<keyword evidence="1" id="KW-0472">Membrane</keyword>
<keyword evidence="1" id="KW-0812">Transmembrane</keyword>
<evidence type="ECO:0000313" key="2">
    <source>
        <dbReference type="EMBL" id="QHT11764.1"/>
    </source>
</evidence>
<proteinExistence type="predicted"/>
<feature type="transmembrane region" description="Helical" evidence="1">
    <location>
        <begin position="6"/>
        <end position="23"/>
    </location>
</feature>
<dbReference type="SUPFAM" id="SSF49899">
    <property type="entry name" value="Concanavalin A-like lectins/glucanases"/>
    <property type="match status" value="1"/>
</dbReference>
<sequence length="224" mass="25111">MEVIVIILIVIVVILAYYLYRLSTKKNDTASQLYYLNTPTIIGSDTLTNPKSARFSYTAWVFVNTWNIPTNTANMNKVLYKAQGGSPAQNIIELNLTSNKPILKTTVYNDQIIITNNFPIQKWVYVVISVDSSTVDCYLDGKLIVSRKLNNIVTIPSTYAITIGPNPLDTYITGFKYYDTPLNPQQVWSYYMAGNGYVGGKYTVNLEIKKDNKVITSFPPGSSS</sequence>
<keyword evidence="1" id="KW-1133">Transmembrane helix</keyword>
<dbReference type="EMBL" id="MN739538">
    <property type="protein sequence ID" value="QHT11764.1"/>
    <property type="molecule type" value="Genomic_DNA"/>
</dbReference>
<organism evidence="2">
    <name type="scientific">viral metagenome</name>
    <dbReference type="NCBI Taxonomy" id="1070528"/>
    <lineage>
        <taxon>unclassified sequences</taxon>
        <taxon>metagenomes</taxon>
        <taxon>organismal metagenomes</taxon>
    </lineage>
</organism>
<name>A0A6C0D6K7_9ZZZZ</name>
<reference evidence="2" key="1">
    <citation type="journal article" date="2020" name="Nature">
        <title>Giant virus diversity and host interactions through global metagenomics.</title>
        <authorList>
            <person name="Schulz F."/>
            <person name="Roux S."/>
            <person name="Paez-Espino D."/>
            <person name="Jungbluth S."/>
            <person name="Walsh D.A."/>
            <person name="Denef V.J."/>
            <person name="McMahon K.D."/>
            <person name="Konstantinidis K.T."/>
            <person name="Eloe-Fadrosh E.A."/>
            <person name="Kyrpides N.C."/>
            <person name="Woyke T."/>
        </authorList>
    </citation>
    <scope>NUCLEOTIDE SEQUENCE</scope>
    <source>
        <strain evidence="2">GVMAG-M-3300023174-124</strain>
    </source>
</reference>
<dbReference type="AlphaFoldDB" id="A0A6C0D6K7"/>
<accession>A0A6C0D6K7</accession>
<dbReference type="InterPro" id="IPR013320">
    <property type="entry name" value="ConA-like_dom_sf"/>
</dbReference>
<protein>
    <submittedName>
        <fullName evidence="2">Uncharacterized protein</fullName>
    </submittedName>
</protein>
<evidence type="ECO:0000256" key="1">
    <source>
        <dbReference type="SAM" id="Phobius"/>
    </source>
</evidence>
<dbReference type="Pfam" id="PF13385">
    <property type="entry name" value="Laminin_G_3"/>
    <property type="match status" value="1"/>
</dbReference>
<dbReference type="Gene3D" id="2.60.120.200">
    <property type="match status" value="1"/>
</dbReference>